<evidence type="ECO:0000313" key="8">
    <source>
        <dbReference type="EMBL" id="MCJ8208857.1"/>
    </source>
</evidence>
<keyword evidence="5" id="KW-0998">Cell outer membrane</keyword>
<reference evidence="8" key="1">
    <citation type="submission" date="2022-04" db="EMBL/GenBank/DDBJ databases">
        <title>Mucilaginibacter sp. RS28 isolated from freshwater.</title>
        <authorList>
            <person name="Ko S.-R."/>
        </authorList>
    </citation>
    <scope>NUCLEOTIDE SEQUENCE</scope>
    <source>
        <strain evidence="8">RS28</strain>
    </source>
</reference>
<evidence type="ECO:0000256" key="4">
    <source>
        <dbReference type="ARBA" id="ARBA00023136"/>
    </source>
</evidence>
<evidence type="ECO:0000256" key="2">
    <source>
        <dbReference type="ARBA" id="ARBA00006275"/>
    </source>
</evidence>
<feature type="domain" description="SusD-like N-terminal" evidence="7">
    <location>
        <begin position="23"/>
        <end position="217"/>
    </location>
</feature>
<evidence type="ECO:0000256" key="3">
    <source>
        <dbReference type="ARBA" id="ARBA00022729"/>
    </source>
</evidence>
<evidence type="ECO:0000256" key="5">
    <source>
        <dbReference type="ARBA" id="ARBA00023237"/>
    </source>
</evidence>
<dbReference type="GO" id="GO:0009279">
    <property type="term" value="C:cell outer membrane"/>
    <property type="evidence" value="ECO:0007669"/>
    <property type="project" value="UniProtKB-SubCell"/>
</dbReference>
<protein>
    <submittedName>
        <fullName evidence="8">RagB/SusD family nutrient uptake outer membrane protein</fullName>
    </submittedName>
</protein>
<dbReference type="InterPro" id="IPR012944">
    <property type="entry name" value="SusD_RagB_dom"/>
</dbReference>
<evidence type="ECO:0000256" key="1">
    <source>
        <dbReference type="ARBA" id="ARBA00004442"/>
    </source>
</evidence>
<accession>A0A9X1X078</accession>
<comment type="subcellular location">
    <subcellularLocation>
        <location evidence="1">Cell outer membrane</location>
    </subcellularLocation>
</comment>
<dbReference type="RefSeq" id="WP_245128693.1">
    <property type="nucleotide sequence ID" value="NZ_JALJEJ010000002.1"/>
</dbReference>
<comment type="similarity">
    <text evidence="2">Belongs to the SusD family.</text>
</comment>
<evidence type="ECO:0000313" key="9">
    <source>
        <dbReference type="Proteomes" id="UP001139450"/>
    </source>
</evidence>
<feature type="domain" description="RagB/SusD" evidence="6">
    <location>
        <begin position="276"/>
        <end position="517"/>
    </location>
</feature>
<dbReference type="PROSITE" id="PS51257">
    <property type="entry name" value="PROKAR_LIPOPROTEIN"/>
    <property type="match status" value="1"/>
</dbReference>
<proteinExistence type="inferred from homology"/>
<gene>
    <name evidence="8" type="ORF">MUY27_04000</name>
</gene>
<dbReference type="EMBL" id="JALJEJ010000002">
    <property type="protein sequence ID" value="MCJ8208857.1"/>
    <property type="molecule type" value="Genomic_DNA"/>
</dbReference>
<sequence>MKTIYKVLIAFLVIGLASCKKDLLDKTPKDRLSPSTFFQNETQVKMALVGIYNALQPNATPAHFFQFDFESDNAYCQDAWQGSKEVGEWQTTSNSWAPYAKWTQDYTIISRANEFLKDVAASSVSATTKTQMSAEAKFLRGYAYADLISYFGDVPLITEVQSLSEAYVARTPKATVLTQVVNDLTDAANALPTSYSGSDVGRATKGAALAYKAKVLLYNQKWADAAQAALDVINLKAYTLYPDYGSMFDEAHENNSEVIFDIQYIPTTQPQPWPSSALSLSVWPTPNVTADLIDSYYMTNGLPITNPASGYNSQNPYVNRDPRLAASVVLPGSQWGTITYIPANDVVPSGARPRKYAAIGIADPNNCSLNTILMRYADVLLMRAEALIEGGNITPEVYTLIDQVRARAKMPSVESVEGAALGQTQLRAVLRHERRVEFFMEGTRYADMLRWKDQSLVHDVYGYDKSLLSNPASPSTWQFKQVKLETRTFDPNKGWLWPVPQADIDINKKLLPNNPGY</sequence>
<dbReference type="CDD" id="cd08977">
    <property type="entry name" value="SusD"/>
    <property type="match status" value="1"/>
</dbReference>
<dbReference type="AlphaFoldDB" id="A0A9X1X078"/>
<dbReference type="Pfam" id="PF07980">
    <property type="entry name" value="SusD_RagB"/>
    <property type="match status" value="1"/>
</dbReference>
<keyword evidence="4" id="KW-0472">Membrane</keyword>
<evidence type="ECO:0000259" key="6">
    <source>
        <dbReference type="Pfam" id="PF07980"/>
    </source>
</evidence>
<keyword evidence="9" id="KW-1185">Reference proteome</keyword>
<dbReference type="Pfam" id="PF14322">
    <property type="entry name" value="SusD-like_3"/>
    <property type="match status" value="1"/>
</dbReference>
<name>A0A9X1X078_9SPHI</name>
<dbReference type="Gene3D" id="1.25.40.390">
    <property type="match status" value="1"/>
</dbReference>
<evidence type="ECO:0000259" key="7">
    <source>
        <dbReference type="Pfam" id="PF14322"/>
    </source>
</evidence>
<keyword evidence="3" id="KW-0732">Signal</keyword>
<dbReference type="SUPFAM" id="SSF48452">
    <property type="entry name" value="TPR-like"/>
    <property type="match status" value="1"/>
</dbReference>
<dbReference type="InterPro" id="IPR011990">
    <property type="entry name" value="TPR-like_helical_dom_sf"/>
</dbReference>
<dbReference type="InterPro" id="IPR033985">
    <property type="entry name" value="SusD-like_N"/>
</dbReference>
<comment type="caution">
    <text evidence="8">The sequence shown here is derived from an EMBL/GenBank/DDBJ whole genome shotgun (WGS) entry which is preliminary data.</text>
</comment>
<dbReference type="Proteomes" id="UP001139450">
    <property type="component" value="Unassembled WGS sequence"/>
</dbReference>
<organism evidence="8 9">
    <name type="scientific">Mucilaginibacter straminoryzae</name>
    <dbReference type="NCBI Taxonomy" id="2932774"/>
    <lineage>
        <taxon>Bacteria</taxon>
        <taxon>Pseudomonadati</taxon>
        <taxon>Bacteroidota</taxon>
        <taxon>Sphingobacteriia</taxon>
        <taxon>Sphingobacteriales</taxon>
        <taxon>Sphingobacteriaceae</taxon>
        <taxon>Mucilaginibacter</taxon>
    </lineage>
</organism>